<protein>
    <submittedName>
        <fullName evidence="2">Uncharacterized protein</fullName>
    </submittedName>
</protein>
<evidence type="ECO:0000313" key="3">
    <source>
        <dbReference type="Proteomes" id="UP000799770"/>
    </source>
</evidence>
<dbReference type="Proteomes" id="UP000799770">
    <property type="component" value="Unassembled WGS sequence"/>
</dbReference>
<keyword evidence="1" id="KW-0812">Transmembrane</keyword>
<evidence type="ECO:0000256" key="1">
    <source>
        <dbReference type="SAM" id="Phobius"/>
    </source>
</evidence>
<keyword evidence="3" id="KW-1185">Reference proteome</keyword>
<feature type="transmembrane region" description="Helical" evidence="1">
    <location>
        <begin position="125"/>
        <end position="149"/>
    </location>
</feature>
<dbReference type="AlphaFoldDB" id="A0A6A5YIB3"/>
<feature type="transmembrane region" description="Helical" evidence="1">
    <location>
        <begin position="70"/>
        <end position="91"/>
    </location>
</feature>
<sequence length="349" mass="37840">MRLSMSKERCANLLFTPRPLSSTQTATPLTSTPCPSPCPCPCPIICTPLSLLSALSTPLAPPSRASLASWIYSSCLLFIFALGIGTFFLTFGTCTDSTMPVRIPAPSLPASSPPLPIPEPLPPSLLFPPLLLTPAFPFPALFLFLTVFLTHTKNQTHMPNAAKTRILPITMPATMDSWEGMVVGCLPRLGEGRAEWLSVWNGRGGVGDVDVDVVVGCVGEDGDVVVVECVNHEDMDVVVEMGEIGVELNERLVVRLLESAVVLIDSTVRLADPETPDSSVELVEIKIKFRIDELSIVTVSPVHGKIPITYYQQPWPSTLPLWQTPTPYWMSACHLRSSLTRSSCSSDPC</sequence>
<evidence type="ECO:0000313" key="2">
    <source>
        <dbReference type="EMBL" id="KAF2106720.1"/>
    </source>
</evidence>
<accession>A0A6A5YIB3</accession>
<organism evidence="2 3">
    <name type="scientific">Lophiotrema nucula</name>
    <dbReference type="NCBI Taxonomy" id="690887"/>
    <lineage>
        <taxon>Eukaryota</taxon>
        <taxon>Fungi</taxon>
        <taxon>Dikarya</taxon>
        <taxon>Ascomycota</taxon>
        <taxon>Pezizomycotina</taxon>
        <taxon>Dothideomycetes</taxon>
        <taxon>Pleosporomycetidae</taxon>
        <taxon>Pleosporales</taxon>
        <taxon>Lophiotremataceae</taxon>
        <taxon>Lophiotrema</taxon>
    </lineage>
</organism>
<keyword evidence="1" id="KW-1133">Transmembrane helix</keyword>
<proteinExistence type="predicted"/>
<gene>
    <name evidence="2" type="ORF">BDV96DRAFT_329348</name>
</gene>
<name>A0A6A5YIB3_9PLEO</name>
<keyword evidence="1" id="KW-0472">Membrane</keyword>
<dbReference type="EMBL" id="ML977360">
    <property type="protein sequence ID" value="KAF2106720.1"/>
    <property type="molecule type" value="Genomic_DNA"/>
</dbReference>
<reference evidence="2" key="1">
    <citation type="journal article" date="2020" name="Stud. Mycol.">
        <title>101 Dothideomycetes genomes: a test case for predicting lifestyles and emergence of pathogens.</title>
        <authorList>
            <person name="Haridas S."/>
            <person name="Albert R."/>
            <person name="Binder M."/>
            <person name="Bloem J."/>
            <person name="Labutti K."/>
            <person name="Salamov A."/>
            <person name="Andreopoulos B."/>
            <person name="Baker S."/>
            <person name="Barry K."/>
            <person name="Bills G."/>
            <person name="Bluhm B."/>
            <person name="Cannon C."/>
            <person name="Castanera R."/>
            <person name="Culley D."/>
            <person name="Daum C."/>
            <person name="Ezra D."/>
            <person name="Gonzalez J."/>
            <person name="Henrissat B."/>
            <person name="Kuo A."/>
            <person name="Liang C."/>
            <person name="Lipzen A."/>
            <person name="Lutzoni F."/>
            <person name="Magnuson J."/>
            <person name="Mondo S."/>
            <person name="Nolan M."/>
            <person name="Ohm R."/>
            <person name="Pangilinan J."/>
            <person name="Park H.-J."/>
            <person name="Ramirez L."/>
            <person name="Alfaro M."/>
            <person name="Sun H."/>
            <person name="Tritt A."/>
            <person name="Yoshinaga Y."/>
            <person name="Zwiers L.-H."/>
            <person name="Turgeon B."/>
            <person name="Goodwin S."/>
            <person name="Spatafora J."/>
            <person name="Crous P."/>
            <person name="Grigoriev I."/>
        </authorList>
    </citation>
    <scope>NUCLEOTIDE SEQUENCE</scope>
    <source>
        <strain evidence="2">CBS 627.86</strain>
    </source>
</reference>